<feature type="transmembrane region" description="Helical" evidence="6">
    <location>
        <begin position="41"/>
        <end position="64"/>
    </location>
</feature>
<keyword evidence="3 6" id="KW-0812">Transmembrane</keyword>
<dbReference type="Pfam" id="PF02653">
    <property type="entry name" value="BPD_transp_2"/>
    <property type="match status" value="1"/>
</dbReference>
<keyword evidence="2" id="KW-1003">Cell membrane</keyword>
<dbReference type="EMBL" id="QMRA01000122">
    <property type="protein sequence ID" value="RLE52337.1"/>
    <property type="molecule type" value="Genomic_DNA"/>
</dbReference>
<evidence type="ECO:0000256" key="2">
    <source>
        <dbReference type="ARBA" id="ARBA00022475"/>
    </source>
</evidence>
<dbReference type="PANTHER" id="PTHR30482:SF1">
    <property type="entry name" value="BRANCHED-CHAIN AMINO ACID TRANSPORT PERMEASE PROTEIN LIVM-RELATED"/>
    <property type="match status" value="1"/>
</dbReference>
<comment type="subcellular location">
    <subcellularLocation>
        <location evidence="1">Cell membrane</location>
        <topology evidence="1">Multi-pass membrane protein</topology>
    </subcellularLocation>
</comment>
<keyword evidence="5 6" id="KW-0472">Membrane</keyword>
<evidence type="ECO:0000256" key="3">
    <source>
        <dbReference type="ARBA" id="ARBA00022692"/>
    </source>
</evidence>
<dbReference type="InterPro" id="IPR001851">
    <property type="entry name" value="ABC_transp_permease"/>
</dbReference>
<dbReference type="Proteomes" id="UP000269499">
    <property type="component" value="Unassembled WGS sequence"/>
</dbReference>
<proteinExistence type="predicted"/>
<evidence type="ECO:0000313" key="7">
    <source>
        <dbReference type="EMBL" id="RLE52337.1"/>
    </source>
</evidence>
<protein>
    <submittedName>
        <fullName evidence="7">Branched-chain amino acid ABC transporter permease</fullName>
    </submittedName>
</protein>
<gene>
    <name evidence="7" type="ORF">DRJ26_04855</name>
</gene>
<feature type="transmembrane region" description="Helical" evidence="6">
    <location>
        <begin position="6"/>
        <end position="29"/>
    </location>
</feature>
<feature type="transmembrane region" description="Helical" evidence="6">
    <location>
        <begin position="92"/>
        <end position="115"/>
    </location>
</feature>
<dbReference type="GO" id="GO:0005886">
    <property type="term" value="C:plasma membrane"/>
    <property type="evidence" value="ECO:0007669"/>
    <property type="project" value="UniProtKB-SubCell"/>
</dbReference>
<feature type="non-terminal residue" evidence="7">
    <location>
        <position position="219"/>
    </location>
</feature>
<dbReference type="CDD" id="cd06581">
    <property type="entry name" value="TM_PBP1_LivM_like"/>
    <property type="match status" value="1"/>
</dbReference>
<evidence type="ECO:0000256" key="6">
    <source>
        <dbReference type="SAM" id="Phobius"/>
    </source>
</evidence>
<evidence type="ECO:0000256" key="5">
    <source>
        <dbReference type="ARBA" id="ARBA00023136"/>
    </source>
</evidence>
<dbReference type="AlphaFoldDB" id="A0A497EYS6"/>
<keyword evidence="4 6" id="KW-1133">Transmembrane helix</keyword>
<sequence>MIPEAWITWIMDVLVYFAVYLIVVVSLNLQYGYTGIPNFGLALSVAGGAYVAGSLAGRIAMWYYGIGEGLDFIRDNSFITSMLNERLAHDPVGGIILFLALIGISSVINAGLGFIASYPAIRLRADYLIMTLIAMAEAIRVIGINYYPLVGGTFWVHVPDYFAWTGDMRRIVITGLIFGIALIMFFIVQIFATSPLGRLIRAIRENEVSAECLGKDVTK</sequence>
<organism evidence="7 8">
    <name type="scientific">Thermoproteota archaeon</name>
    <dbReference type="NCBI Taxonomy" id="2056631"/>
    <lineage>
        <taxon>Archaea</taxon>
        <taxon>Thermoproteota</taxon>
    </lineage>
</organism>
<feature type="transmembrane region" description="Helical" evidence="6">
    <location>
        <begin position="127"/>
        <end position="148"/>
    </location>
</feature>
<evidence type="ECO:0000313" key="8">
    <source>
        <dbReference type="Proteomes" id="UP000269499"/>
    </source>
</evidence>
<accession>A0A497EYS6</accession>
<comment type="caution">
    <text evidence="7">The sequence shown here is derived from an EMBL/GenBank/DDBJ whole genome shotgun (WGS) entry which is preliminary data.</text>
</comment>
<name>A0A497EYS6_9CREN</name>
<evidence type="ECO:0000256" key="1">
    <source>
        <dbReference type="ARBA" id="ARBA00004651"/>
    </source>
</evidence>
<dbReference type="InterPro" id="IPR043428">
    <property type="entry name" value="LivM-like"/>
</dbReference>
<dbReference type="PANTHER" id="PTHR30482">
    <property type="entry name" value="HIGH-AFFINITY BRANCHED-CHAIN AMINO ACID TRANSPORT SYSTEM PERMEASE"/>
    <property type="match status" value="1"/>
</dbReference>
<evidence type="ECO:0000256" key="4">
    <source>
        <dbReference type="ARBA" id="ARBA00022989"/>
    </source>
</evidence>
<reference evidence="7 8" key="1">
    <citation type="submission" date="2018-06" db="EMBL/GenBank/DDBJ databases">
        <title>Extensive metabolic versatility and redundancy in microbially diverse, dynamic hydrothermal sediments.</title>
        <authorList>
            <person name="Dombrowski N."/>
            <person name="Teske A."/>
            <person name="Baker B.J."/>
        </authorList>
    </citation>
    <scope>NUCLEOTIDE SEQUENCE [LARGE SCALE GENOMIC DNA]</scope>
    <source>
        <strain evidence="7">B20_G2</strain>
    </source>
</reference>
<feature type="transmembrane region" description="Helical" evidence="6">
    <location>
        <begin position="168"/>
        <end position="192"/>
    </location>
</feature>
<dbReference type="GO" id="GO:0015658">
    <property type="term" value="F:branched-chain amino acid transmembrane transporter activity"/>
    <property type="evidence" value="ECO:0007669"/>
    <property type="project" value="InterPro"/>
</dbReference>